<reference evidence="2" key="1">
    <citation type="journal article" date="2013" name="Nature">
        <title>Draft genome of the wheat A-genome progenitor Triticum urartu.</title>
        <authorList>
            <person name="Ling H.Q."/>
            <person name="Zhao S."/>
            <person name="Liu D."/>
            <person name="Wang J."/>
            <person name="Sun H."/>
            <person name="Zhang C."/>
            <person name="Fan H."/>
            <person name="Li D."/>
            <person name="Dong L."/>
            <person name="Tao Y."/>
            <person name="Gao C."/>
            <person name="Wu H."/>
            <person name="Li Y."/>
            <person name="Cui Y."/>
            <person name="Guo X."/>
            <person name="Zheng S."/>
            <person name="Wang B."/>
            <person name="Yu K."/>
            <person name="Liang Q."/>
            <person name="Yang W."/>
            <person name="Lou X."/>
            <person name="Chen J."/>
            <person name="Feng M."/>
            <person name="Jian J."/>
            <person name="Zhang X."/>
            <person name="Luo G."/>
            <person name="Jiang Y."/>
            <person name="Liu J."/>
            <person name="Wang Z."/>
            <person name="Sha Y."/>
            <person name="Zhang B."/>
            <person name="Wu H."/>
            <person name="Tang D."/>
            <person name="Shen Q."/>
            <person name="Xue P."/>
            <person name="Zou S."/>
            <person name="Wang X."/>
            <person name="Liu X."/>
            <person name="Wang F."/>
            <person name="Yang Y."/>
            <person name="An X."/>
            <person name="Dong Z."/>
            <person name="Zhang K."/>
            <person name="Zhang X."/>
            <person name="Luo M.C."/>
            <person name="Dvorak J."/>
            <person name="Tong Y."/>
            <person name="Wang J."/>
            <person name="Yang H."/>
            <person name="Li Z."/>
            <person name="Wang D."/>
            <person name="Zhang A."/>
            <person name="Wang J."/>
        </authorList>
    </citation>
    <scope>NUCLEOTIDE SEQUENCE</scope>
    <source>
        <strain evidence="2">cv. G1812</strain>
    </source>
</reference>
<dbReference type="AlphaFoldDB" id="A0A8R7Q8H3"/>
<name>A0A8R7Q8H3_TRIUA</name>
<protein>
    <submittedName>
        <fullName evidence="1">Uncharacterized protein</fullName>
    </submittedName>
</protein>
<organism evidence="1 2">
    <name type="scientific">Triticum urartu</name>
    <name type="common">Red wild einkorn</name>
    <name type="synonym">Crithodium urartu</name>
    <dbReference type="NCBI Taxonomy" id="4572"/>
    <lineage>
        <taxon>Eukaryota</taxon>
        <taxon>Viridiplantae</taxon>
        <taxon>Streptophyta</taxon>
        <taxon>Embryophyta</taxon>
        <taxon>Tracheophyta</taxon>
        <taxon>Spermatophyta</taxon>
        <taxon>Magnoliopsida</taxon>
        <taxon>Liliopsida</taxon>
        <taxon>Poales</taxon>
        <taxon>Poaceae</taxon>
        <taxon>BOP clade</taxon>
        <taxon>Pooideae</taxon>
        <taxon>Triticodae</taxon>
        <taxon>Triticeae</taxon>
        <taxon>Triticinae</taxon>
        <taxon>Triticum</taxon>
    </lineage>
</organism>
<keyword evidence="2" id="KW-1185">Reference proteome</keyword>
<dbReference type="Proteomes" id="UP000015106">
    <property type="component" value="Chromosome 5"/>
</dbReference>
<reference evidence="1" key="2">
    <citation type="submission" date="2018-03" db="EMBL/GenBank/DDBJ databases">
        <title>The Triticum urartu genome reveals the dynamic nature of wheat genome evolution.</title>
        <authorList>
            <person name="Ling H."/>
            <person name="Ma B."/>
            <person name="Shi X."/>
            <person name="Liu H."/>
            <person name="Dong L."/>
            <person name="Sun H."/>
            <person name="Cao Y."/>
            <person name="Gao Q."/>
            <person name="Zheng S."/>
            <person name="Li Y."/>
            <person name="Yu Y."/>
            <person name="Du H."/>
            <person name="Qi M."/>
            <person name="Li Y."/>
            <person name="Yu H."/>
            <person name="Cui Y."/>
            <person name="Wang N."/>
            <person name="Chen C."/>
            <person name="Wu H."/>
            <person name="Zhao Y."/>
            <person name="Zhang J."/>
            <person name="Li Y."/>
            <person name="Zhou W."/>
            <person name="Zhang B."/>
            <person name="Hu W."/>
            <person name="Eijk M."/>
            <person name="Tang J."/>
            <person name="Witsenboer H."/>
            <person name="Zhao S."/>
            <person name="Li Z."/>
            <person name="Zhang A."/>
            <person name="Wang D."/>
            <person name="Liang C."/>
        </authorList>
    </citation>
    <scope>NUCLEOTIDE SEQUENCE [LARGE SCALE GENOMIC DNA]</scope>
    <source>
        <strain evidence="1">cv. G1812</strain>
    </source>
</reference>
<reference evidence="1" key="3">
    <citation type="submission" date="2022-06" db="UniProtKB">
        <authorList>
            <consortium name="EnsemblPlants"/>
        </authorList>
    </citation>
    <scope>IDENTIFICATION</scope>
</reference>
<dbReference type="EnsemblPlants" id="TuG1812G0500000496.01.T01">
    <property type="protein sequence ID" value="TuG1812G0500000496.01.T01"/>
    <property type="gene ID" value="TuG1812G0500000496.01"/>
</dbReference>
<evidence type="ECO:0000313" key="2">
    <source>
        <dbReference type="Proteomes" id="UP000015106"/>
    </source>
</evidence>
<dbReference type="Gramene" id="TuG1812G0500000496.01.T01">
    <property type="protein sequence ID" value="TuG1812G0500000496.01.T01"/>
    <property type="gene ID" value="TuG1812G0500000496.01"/>
</dbReference>
<accession>A0A8R7Q8H3</accession>
<proteinExistence type="predicted"/>
<sequence length="67" mass="7121">MTPVAAVCDAICSKFRRWLKHVAKIAVDCFLGGASPHPRRPEVTMLAVSWSVAASPGTGCSLLPRPC</sequence>
<evidence type="ECO:0000313" key="1">
    <source>
        <dbReference type="EnsemblPlants" id="TuG1812G0500000496.01.T01"/>
    </source>
</evidence>